<dbReference type="Proteomes" id="UP000800093">
    <property type="component" value="Unassembled WGS sequence"/>
</dbReference>
<comment type="caution">
    <text evidence="1">The sequence shown here is derived from an EMBL/GenBank/DDBJ whole genome shotgun (WGS) entry which is preliminary data.</text>
</comment>
<accession>A0A9P4TRY5</accession>
<dbReference type="AlphaFoldDB" id="A0A9P4TRY5"/>
<organism evidence="1 2">
    <name type="scientific">Lojkania enalia</name>
    <dbReference type="NCBI Taxonomy" id="147567"/>
    <lineage>
        <taxon>Eukaryota</taxon>
        <taxon>Fungi</taxon>
        <taxon>Dikarya</taxon>
        <taxon>Ascomycota</taxon>
        <taxon>Pezizomycotina</taxon>
        <taxon>Dothideomycetes</taxon>
        <taxon>Pleosporomycetidae</taxon>
        <taxon>Pleosporales</taxon>
        <taxon>Pleosporales incertae sedis</taxon>
        <taxon>Lojkania</taxon>
    </lineage>
</organism>
<evidence type="ECO:0000313" key="2">
    <source>
        <dbReference type="Proteomes" id="UP000800093"/>
    </source>
</evidence>
<evidence type="ECO:0000313" key="1">
    <source>
        <dbReference type="EMBL" id="KAF2270909.1"/>
    </source>
</evidence>
<keyword evidence="2" id="KW-1185">Reference proteome</keyword>
<dbReference type="EMBL" id="ML986578">
    <property type="protein sequence ID" value="KAF2270909.1"/>
    <property type="molecule type" value="Genomic_DNA"/>
</dbReference>
<reference evidence="2" key="1">
    <citation type="journal article" date="2020" name="Stud. Mycol.">
        <title>101 Dothideomycetes genomes: A test case for predicting lifestyles and emergence of pathogens.</title>
        <authorList>
            <person name="Haridas S."/>
            <person name="Albert R."/>
            <person name="Binder M."/>
            <person name="Bloem J."/>
            <person name="LaButti K."/>
            <person name="Salamov A."/>
            <person name="Andreopoulos B."/>
            <person name="Baker S."/>
            <person name="Barry K."/>
            <person name="Bills G."/>
            <person name="Bluhm B."/>
            <person name="Cannon C."/>
            <person name="Castanera R."/>
            <person name="Culley D."/>
            <person name="Daum C."/>
            <person name="Ezra D."/>
            <person name="Gonzalez J."/>
            <person name="Henrissat B."/>
            <person name="Kuo A."/>
            <person name="Liang C."/>
            <person name="Lipzen A."/>
            <person name="Lutzoni F."/>
            <person name="Magnuson J."/>
            <person name="Mondo S."/>
            <person name="Nolan M."/>
            <person name="Ohm R."/>
            <person name="Pangilinan J."/>
            <person name="Park H.-J."/>
            <person name="Ramirez L."/>
            <person name="Alfaro M."/>
            <person name="Sun H."/>
            <person name="Tritt A."/>
            <person name="Yoshinaga Y."/>
            <person name="Zwiers L.-H."/>
            <person name="Turgeon B."/>
            <person name="Goodwin S."/>
            <person name="Spatafora J."/>
            <person name="Crous P."/>
            <person name="Grigoriev I."/>
        </authorList>
    </citation>
    <scope>NUCLEOTIDE SEQUENCE [LARGE SCALE GENOMIC DNA]</scope>
    <source>
        <strain evidence="2">CBS 304.66</strain>
    </source>
</reference>
<gene>
    <name evidence="1" type="ORF">CC78DRAFT_573269</name>
</gene>
<protein>
    <submittedName>
        <fullName evidence="1">Uncharacterized protein</fullName>
    </submittedName>
</protein>
<proteinExistence type="predicted"/>
<name>A0A9P4TRY5_9PLEO</name>
<sequence length="180" mass="18946">MPTLPLRELSFVKLVTGGGRALIYHLCSSAICDSEQTSCGAVVPTPCSLPFPFSPCPQADFAATEFRPRYAHRCGGPIPSARWAVHSLRRSSRAIHPDDQPAAGEAPIAQLSLTWSTDPPGAQRGGTIPESCTTPTAADSALVPAKHHLSAIVTATLLSPASILYLLFVLPSAVHRGPES</sequence>